<feature type="transmembrane region" description="Helical" evidence="1">
    <location>
        <begin position="12"/>
        <end position="33"/>
    </location>
</feature>
<dbReference type="Proteomes" id="UP000245870">
    <property type="component" value="Unassembled WGS sequence"/>
</dbReference>
<protein>
    <submittedName>
        <fullName evidence="2">Uncharacterized protein</fullName>
    </submittedName>
</protein>
<evidence type="ECO:0000313" key="3">
    <source>
        <dbReference type="Proteomes" id="UP000245870"/>
    </source>
</evidence>
<organism evidence="2 3">
    <name type="scientific">Hallella colorans</name>
    <dbReference type="NCBI Taxonomy" id="1703337"/>
    <lineage>
        <taxon>Bacteria</taxon>
        <taxon>Pseudomonadati</taxon>
        <taxon>Bacteroidota</taxon>
        <taxon>Bacteroidia</taxon>
        <taxon>Bacteroidales</taxon>
        <taxon>Prevotellaceae</taxon>
        <taxon>Hallella</taxon>
    </lineage>
</organism>
<evidence type="ECO:0000256" key="1">
    <source>
        <dbReference type="SAM" id="Phobius"/>
    </source>
</evidence>
<dbReference type="AlphaFoldDB" id="A0A2U0UNV0"/>
<keyword evidence="1" id="KW-0472">Membrane</keyword>
<dbReference type="EMBL" id="QENY01000001">
    <property type="protein sequence ID" value="PVX59307.1"/>
    <property type="molecule type" value="Genomic_DNA"/>
</dbReference>
<name>A0A2U0UNV0_9BACT</name>
<evidence type="ECO:0000313" key="2">
    <source>
        <dbReference type="EMBL" id="PVX59307.1"/>
    </source>
</evidence>
<gene>
    <name evidence="2" type="ORF">C7379_10175</name>
</gene>
<keyword evidence="3" id="KW-1185">Reference proteome</keyword>
<keyword evidence="1" id="KW-0812">Transmembrane</keyword>
<comment type="caution">
    <text evidence="2">The sequence shown here is derived from an EMBL/GenBank/DDBJ whole genome shotgun (WGS) entry which is preliminary data.</text>
</comment>
<reference evidence="2 3" key="1">
    <citation type="submission" date="2018-05" db="EMBL/GenBank/DDBJ databases">
        <title>Genomic Encyclopedia of Type Strains, Phase IV (KMG-IV): sequencing the most valuable type-strain genomes for metagenomic binning, comparative biology and taxonomic classification.</title>
        <authorList>
            <person name="Goeker M."/>
        </authorList>
    </citation>
    <scope>NUCLEOTIDE SEQUENCE [LARGE SCALE GENOMIC DNA]</scope>
    <source>
        <strain evidence="2 3">DSM 100333</strain>
    </source>
</reference>
<sequence>MSFIKNDKLIFLIVRNTYYNIVSIVFGIAIGYIST</sequence>
<accession>A0A2U0UNV0</accession>
<keyword evidence="1" id="KW-1133">Transmembrane helix</keyword>
<proteinExistence type="predicted"/>